<accession>A0ABS6UYZ5</accession>
<keyword evidence="4" id="KW-1185">Reference proteome</keyword>
<dbReference type="EMBL" id="JADQDK010000001">
    <property type="protein sequence ID" value="MBW0137469.1"/>
    <property type="molecule type" value="Genomic_DNA"/>
</dbReference>
<organism evidence="3 4">
    <name type="scientific">Pseudonocardia abyssalis</name>
    <dbReference type="NCBI Taxonomy" id="2792008"/>
    <lineage>
        <taxon>Bacteria</taxon>
        <taxon>Bacillati</taxon>
        <taxon>Actinomycetota</taxon>
        <taxon>Actinomycetes</taxon>
        <taxon>Pseudonocardiales</taxon>
        <taxon>Pseudonocardiaceae</taxon>
        <taxon>Pseudonocardia</taxon>
    </lineage>
</organism>
<keyword evidence="2" id="KW-0812">Transmembrane</keyword>
<dbReference type="RefSeq" id="WP_218616376.1">
    <property type="nucleotide sequence ID" value="NZ_JADQDK010000001.1"/>
</dbReference>
<feature type="region of interest" description="Disordered" evidence="1">
    <location>
        <begin position="57"/>
        <end position="79"/>
    </location>
</feature>
<dbReference type="Proteomes" id="UP000694287">
    <property type="component" value="Unassembled WGS sequence"/>
</dbReference>
<evidence type="ECO:0000256" key="2">
    <source>
        <dbReference type="SAM" id="Phobius"/>
    </source>
</evidence>
<proteinExistence type="predicted"/>
<feature type="transmembrane region" description="Helical" evidence="2">
    <location>
        <begin position="20"/>
        <end position="43"/>
    </location>
</feature>
<comment type="caution">
    <text evidence="3">The sequence shown here is derived from an EMBL/GenBank/DDBJ whole genome shotgun (WGS) entry which is preliminary data.</text>
</comment>
<keyword evidence="2" id="KW-1133">Transmembrane helix</keyword>
<evidence type="ECO:0000256" key="1">
    <source>
        <dbReference type="SAM" id="MobiDB-lite"/>
    </source>
</evidence>
<sequence length="79" mass="8548">MADDPTAAVRHRYRATAAQRWAVVTVSVGAVLPAVGTLVVLRVPARCRPVPRRSWSVSQRSWSVSQRWPAGSASGPPRS</sequence>
<gene>
    <name evidence="3" type="ORF">I4I81_24875</name>
</gene>
<keyword evidence="2" id="KW-0472">Membrane</keyword>
<feature type="compositionally biased region" description="Low complexity" evidence="1">
    <location>
        <begin position="57"/>
        <end position="69"/>
    </location>
</feature>
<protein>
    <submittedName>
        <fullName evidence="3">Uncharacterized protein</fullName>
    </submittedName>
</protein>
<reference evidence="3 4" key="1">
    <citation type="submission" date="2020-11" db="EMBL/GenBank/DDBJ databases">
        <title>Pseudonocardia abyssalis sp. nov. and Pseudonocardia oceani sp. nov., description and phylogenomic analysis of two novel actinomycetes isolated from the deep Southern Ocean.</title>
        <authorList>
            <person name="Parra J."/>
        </authorList>
    </citation>
    <scope>NUCLEOTIDE SEQUENCE [LARGE SCALE GENOMIC DNA]</scope>
    <source>
        <strain evidence="3 4">KRD-168</strain>
    </source>
</reference>
<name>A0ABS6UYZ5_9PSEU</name>
<evidence type="ECO:0000313" key="3">
    <source>
        <dbReference type="EMBL" id="MBW0137469.1"/>
    </source>
</evidence>
<evidence type="ECO:0000313" key="4">
    <source>
        <dbReference type="Proteomes" id="UP000694287"/>
    </source>
</evidence>